<evidence type="ECO:0000313" key="4">
    <source>
        <dbReference type="Proteomes" id="UP000294241"/>
    </source>
</evidence>
<dbReference type="GO" id="GO:0016740">
    <property type="term" value="F:transferase activity"/>
    <property type="evidence" value="ECO:0007669"/>
    <property type="project" value="UniProtKB-KW"/>
</dbReference>
<evidence type="ECO:0000313" key="1">
    <source>
        <dbReference type="EMBL" id="TCD85757.1"/>
    </source>
</evidence>
<dbReference type="EMBL" id="SHPR01000001">
    <property type="protein sequence ID" value="TCD85757.1"/>
    <property type="molecule type" value="Genomic_DNA"/>
</dbReference>
<gene>
    <name evidence="1" type="ORF">MCC10008_0142</name>
    <name evidence="2" type="ORF">MCC10100_2022</name>
</gene>
<dbReference type="AlphaFoldDB" id="A0A4R0SXT7"/>
<accession>A0A4R0SXT7</accession>
<reference evidence="3 4" key="1">
    <citation type="journal article" date="2018" name="Sci. Rep.">
        <title>Genomic diversity and distribution of Bifidobacterium longum subsp. longum across the human lifespan.</title>
        <authorList>
            <person name="Odamaki T."/>
            <person name="Bottacini F."/>
            <person name="Kato K."/>
            <person name="Mitsuyama E."/>
            <person name="Yoshida K."/>
            <person name="Horigome A."/>
            <person name="Xiao J.Z."/>
            <person name="van Sinderen D."/>
        </authorList>
    </citation>
    <scope>NUCLEOTIDE SEQUENCE [LARGE SCALE GENOMIC DNA]</scope>
    <source>
        <strain evidence="1 3">MCC10008</strain>
        <strain evidence="2 4">MCC10100</strain>
    </source>
</reference>
<dbReference type="RefSeq" id="WP_242668807.1">
    <property type="nucleotide sequence ID" value="NZ_SHPN01000001.1"/>
</dbReference>
<dbReference type="Proteomes" id="UP000294241">
    <property type="component" value="Unassembled WGS sequence"/>
</dbReference>
<dbReference type="Proteomes" id="UP000292241">
    <property type="component" value="Unassembled WGS sequence"/>
</dbReference>
<name>A0A4R0SXT7_BIFLL</name>
<evidence type="ECO:0000313" key="2">
    <source>
        <dbReference type="EMBL" id="TCF37213.1"/>
    </source>
</evidence>
<reference evidence="1" key="2">
    <citation type="submission" date="2019-02" db="EMBL/GenBank/DDBJ databases">
        <authorList>
            <person name="Odamaki T."/>
        </authorList>
    </citation>
    <scope>NUCLEOTIDE SEQUENCE</scope>
    <source>
        <strain evidence="1">MCC10008</strain>
        <strain evidence="2">MCC10100</strain>
    </source>
</reference>
<keyword evidence="1" id="KW-0808">Transferase</keyword>
<sequence>MVLGLIRWFFVPIKEPQQEAVRKKSSWRDTLYFGDRQMIYESRPL</sequence>
<dbReference type="EMBL" id="SHST01000038">
    <property type="protein sequence ID" value="TCF37213.1"/>
    <property type="molecule type" value="Genomic_DNA"/>
</dbReference>
<proteinExistence type="predicted"/>
<protein>
    <submittedName>
        <fullName evidence="1">Glycosyltransferase</fullName>
    </submittedName>
</protein>
<comment type="caution">
    <text evidence="1">The sequence shown here is derived from an EMBL/GenBank/DDBJ whole genome shotgun (WGS) entry which is preliminary data.</text>
</comment>
<organism evidence="1 3">
    <name type="scientific">Bifidobacterium longum subsp. longum</name>
    <dbReference type="NCBI Taxonomy" id="1679"/>
    <lineage>
        <taxon>Bacteria</taxon>
        <taxon>Bacillati</taxon>
        <taxon>Actinomycetota</taxon>
        <taxon>Actinomycetes</taxon>
        <taxon>Bifidobacteriales</taxon>
        <taxon>Bifidobacteriaceae</taxon>
        <taxon>Bifidobacterium</taxon>
    </lineage>
</organism>
<evidence type="ECO:0000313" key="3">
    <source>
        <dbReference type="Proteomes" id="UP000292241"/>
    </source>
</evidence>